<comment type="catalytic activity">
    <reaction evidence="6 7">
        <text>uridine(54) in tRNA + S-adenosyl-L-methionine = 5-methyluridine(54) in tRNA + S-adenosyl-L-homocysteine + H(+)</text>
        <dbReference type="Rhea" id="RHEA:42712"/>
        <dbReference type="Rhea" id="RHEA-COMP:10167"/>
        <dbReference type="Rhea" id="RHEA-COMP:10193"/>
        <dbReference type="ChEBI" id="CHEBI:15378"/>
        <dbReference type="ChEBI" id="CHEBI:57856"/>
        <dbReference type="ChEBI" id="CHEBI:59789"/>
        <dbReference type="ChEBI" id="CHEBI:65315"/>
        <dbReference type="ChEBI" id="CHEBI:74447"/>
        <dbReference type="EC" id="2.1.1.35"/>
    </reaction>
</comment>
<evidence type="ECO:0000256" key="1">
    <source>
        <dbReference type="ARBA" id="ARBA00022603"/>
    </source>
</evidence>
<dbReference type="GO" id="GO:0019843">
    <property type="term" value="F:rRNA binding"/>
    <property type="evidence" value="ECO:0007669"/>
    <property type="project" value="TreeGrafter"/>
</dbReference>
<dbReference type="InterPro" id="IPR030390">
    <property type="entry name" value="MeTrfase_TrmA_AS"/>
</dbReference>
<dbReference type="PROSITE" id="PS51687">
    <property type="entry name" value="SAM_MT_RNA_M5U"/>
    <property type="match status" value="1"/>
</dbReference>
<keyword evidence="1 7" id="KW-0489">Methyltransferase</keyword>
<dbReference type="EC" id="2.1.1.35" evidence="7"/>
<dbReference type="GO" id="GO:0030697">
    <property type="term" value="F:tRNA (uracil(54)-C5)-methyltransferase activity, S-adenosyl methionine-dependent"/>
    <property type="evidence" value="ECO:0007669"/>
    <property type="project" value="UniProtKB-UniRule"/>
</dbReference>
<evidence type="ECO:0000256" key="3">
    <source>
        <dbReference type="ARBA" id="ARBA00022691"/>
    </source>
</evidence>
<evidence type="ECO:0000313" key="11">
    <source>
        <dbReference type="Proteomes" id="UP000245539"/>
    </source>
</evidence>
<dbReference type="Gene3D" id="3.40.50.150">
    <property type="entry name" value="Vaccinia Virus protein VP39"/>
    <property type="match status" value="1"/>
</dbReference>
<evidence type="ECO:0000256" key="8">
    <source>
        <dbReference type="PROSITE-ProRule" id="PRU01024"/>
    </source>
</evidence>
<dbReference type="InterPro" id="IPR030391">
    <property type="entry name" value="MeTrfase_TrmA_CS"/>
</dbReference>
<dbReference type="GO" id="GO:0005829">
    <property type="term" value="C:cytosol"/>
    <property type="evidence" value="ECO:0007669"/>
    <property type="project" value="TreeGrafter"/>
</dbReference>
<dbReference type="SUPFAM" id="SSF53335">
    <property type="entry name" value="S-adenosyl-L-methionine-dependent methyltransferases"/>
    <property type="match status" value="1"/>
</dbReference>
<dbReference type="EMBL" id="QGKM01000046">
    <property type="protein sequence ID" value="PWQ95424.1"/>
    <property type="molecule type" value="Genomic_DNA"/>
</dbReference>
<dbReference type="RefSeq" id="WP_109838514.1">
    <property type="nucleotide sequence ID" value="NZ_QGKM01000046.1"/>
</dbReference>
<dbReference type="FunFam" id="3.40.50.150:FF:000012">
    <property type="entry name" value="tRNA/tmRNA (uracil-C(5))-methyltransferase"/>
    <property type="match status" value="1"/>
</dbReference>
<dbReference type="PANTHER" id="PTHR47790:SF2">
    <property type="entry name" value="TRNA_TMRNA (URACIL-C(5))-METHYLTRANSFERASE"/>
    <property type="match status" value="1"/>
</dbReference>
<gene>
    <name evidence="7" type="primary">trmA</name>
    <name evidence="10" type="ORF">DKW60_15205</name>
</gene>
<dbReference type="AlphaFoldDB" id="A0A317C9Z2"/>
<dbReference type="InterPro" id="IPR011869">
    <property type="entry name" value="TrmA_MeTrfase"/>
</dbReference>
<feature type="active site" description="Nucleophile" evidence="7 8">
    <location>
        <position position="320"/>
    </location>
</feature>
<protein>
    <recommendedName>
        <fullName evidence="7">tRNA/tmRNA (uracil-C(5))-methyltransferase</fullName>
        <ecNumber evidence="7">2.1.1.35</ecNumber>
    </recommendedName>
    <alternativeName>
        <fullName evidence="7">tRNA (uracil(54)-C(5))-methyltransferase</fullName>
    </alternativeName>
    <alternativeName>
        <fullName evidence="7">tRNA(m5U54)-methyltransferase</fullName>
        <shortName evidence="7">RUMT</shortName>
    </alternativeName>
    <alternativeName>
        <fullName evidence="7">tmRNA (uracil(341)-C(5))-methyltransferase</fullName>
    </alternativeName>
</protein>
<dbReference type="PROSITE" id="PS01231">
    <property type="entry name" value="TRMA_2"/>
    <property type="match status" value="1"/>
</dbReference>
<dbReference type="Pfam" id="PF05958">
    <property type="entry name" value="tRNA_U5-meth_tr"/>
    <property type="match status" value="1"/>
</dbReference>
<keyword evidence="4 7" id="KW-0819">tRNA processing</keyword>
<feature type="binding site" evidence="7 8">
    <location>
        <position position="295"/>
    </location>
    <ligand>
        <name>S-adenosyl-L-methionine</name>
        <dbReference type="ChEBI" id="CHEBI:59789"/>
    </ligand>
</feature>
<dbReference type="FunFam" id="2.40.50.1070:FF:000001">
    <property type="entry name" value="tRNA/tmRNA (uracil-C(5))-methyltransferase"/>
    <property type="match status" value="1"/>
</dbReference>
<sequence>MHSNNFQPEQYESLWQQKTVETRSLFGDLAIPEPEIHASPNSGFRMRAEFKVWHEGDEWNYGMFEKGTSHTPYKVTEFPIASAAIQALMPRLREAMHGSDQLSRRLFQIDFLNTLHGDMLVTLLYHKKFTDEWLEKAQQLASQLDIKIIGRARKQKICTHDDWVLEALEVQNETFYYQQKEGSFTQPNAYINQGMLNWACEQAGQNNDDLLELYCGNGNFTLPLSRRFNKVLATEISKTSINSALFNCDKNDINNIEFVRMSSEDFTDALNGVRAFRRLKGVELDDYDINTVLVDPPRSGLDDGTLELISRYSRIVYISCNPETLVNNLKALEAEFKIEKLAFFDQFPYTHHVETGVVLTKR</sequence>
<comment type="function">
    <text evidence="7">Dual-specificity methyltransferase that catalyzes the formation of 5-methyluridine at position 54 (m5U54) in all tRNAs, and that of position 341 (m5U341) in tmRNA (transfer-mRNA).</text>
</comment>
<dbReference type="Gene3D" id="2.40.50.1070">
    <property type="match status" value="1"/>
</dbReference>
<dbReference type="GO" id="GO:0000049">
    <property type="term" value="F:tRNA binding"/>
    <property type="evidence" value="ECO:0007669"/>
    <property type="project" value="TreeGrafter"/>
</dbReference>
<evidence type="ECO:0000256" key="5">
    <source>
        <dbReference type="ARBA" id="ARBA00051255"/>
    </source>
</evidence>
<evidence type="ECO:0000256" key="9">
    <source>
        <dbReference type="PROSITE-ProRule" id="PRU10015"/>
    </source>
</evidence>
<feature type="binding site" evidence="7 8">
    <location>
        <position position="186"/>
    </location>
    <ligand>
        <name>S-adenosyl-L-methionine</name>
        <dbReference type="ChEBI" id="CHEBI:59789"/>
    </ligand>
</feature>
<dbReference type="Proteomes" id="UP000245539">
    <property type="component" value="Unassembled WGS sequence"/>
</dbReference>
<name>A0A317C9Z2_9GAMM</name>
<dbReference type="NCBIfam" id="TIGR02143">
    <property type="entry name" value="trmA_only"/>
    <property type="match status" value="1"/>
</dbReference>
<reference evidence="10 11" key="1">
    <citation type="submission" date="2018-05" db="EMBL/GenBank/DDBJ databases">
        <title>Leucothrix arctica sp. nov., isolated from Arctic seawater.</title>
        <authorList>
            <person name="Choi A."/>
            <person name="Baek K."/>
        </authorList>
    </citation>
    <scope>NUCLEOTIDE SEQUENCE [LARGE SCALE GENOMIC DNA]</scope>
    <source>
        <strain evidence="10 11">JCM 18388</strain>
    </source>
</reference>
<dbReference type="InterPro" id="IPR029063">
    <property type="entry name" value="SAM-dependent_MTases_sf"/>
</dbReference>
<keyword evidence="11" id="KW-1185">Reference proteome</keyword>
<comment type="catalytic activity">
    <reaction evidence="5 7">
        <text>uridine(341) in tmRNA + S-adenosyl-L-methionine = 5-methyluridine(341) in tmRNA + S-adenosyl-L-homocysteine + H(+)</text>
        <dbReference type="Rhea" id="RHEA:43612"/>
        <dbReference type="Rhea" id="RHEA-COMP:10630"/>
        <dbReference type="Rhea" id="RHEA-COMP:10631"/>
        <dbReference type="ChEBI" id="CHEBI:15378"/>
        <dbReference type="ChEBI" id="CHEBI:57856"/>
        <dbReference type="ChEBI" id="CHEBI:59789"/>
        <dbReference type="ChEBI" id="CHEBI:65315"/>
        <dbReference type="ChEBI" id="CHEBI:74447"/>
    </reaction>
</comment>
<accession>A0A317C9Z2</accession>
<organism evidence="10 11">
    <name type="scientific">Leucothrix pacifica</name>
    <dbReference type="NCBI Taxonomy" id="1247513"/>
    <lineage>
        <taxon>Bacteria</taxon>
        <taxon>Pseudomonadati</taxon>
        <taxon>Pseudomonadota</taxon>
        <taxon>Gammaproteobacteria</taxon>
        <taxon>Thiotrichales</taxon>
        <taxon>Thiotrichaceae</taxon>
        <taxon>Leucothrix</taxon>
    </lineage>
</organism>
<feature type="active site" description="Proton acceptor" evidence="7">
    <location>
        <position position="354"/>
    </location>
</feature>
<evidence type="ECO:0000256" key="4">
    <source>
        <dbReference type="ARBA" id="ARBA00022694"/>
    </source>
</evidence>
<feature type="binding site" evidence="7">
    <location>
        <position position="219"/>
    </location>
    <ligand>
        <name>S-adenosyl-L-methionine</name>
        <dbReference type="ChEBI" id="CHEBI:59789"/>
    </ligand>
</feature>
<keyword evidence="2 7" id="KW-0808">Transferase</keyword>
<evidence type="ECO:0000313" key="10">
    <source>
        <dbReference type="EMBL" id="PWQ95424.1"/>
    </source>
</evidence>
<evidence type="ECO:0000256" key="6">
    <source>
        <dbReference type="ARBA" id="ARBA00052788"/>
    </source>
</evidence>
<keyword evidence="3 7" id="KW-0949">S-adenosyl-L-methionine</keyword>
<evidence type="ECO:0000256" key="7">
    <source>
        <dbReference type="HAMAP-Rule" id="MF_01011"/>
    </source>
</evidence>
<dbReference type="PROSITE" id="PS01230">
    <property type="entry name" value="TRMA_1"/>
    <property type="match status" value="1"/>
</dbReference>
<dbReference type="HAMAP" id="MF_01011">
    <property type="entry name" value="RNA_methyltr_TrmA"/>
    <property type="match status" value="1"/>
</dbReference>
<dbReference type="OrthoDB" id="9804590at2"/>
<proteinExistence type="inferred from homology"/>
<comment type="caution">
    <text evidence="10">The sequence shown here is derived from an EMBL/GenBank/DDBJ whole genome shotgun (WGS) entry which is preliminary data.</text>
</comment>
<evidence type="ECO:0000256" key="2">
    <source>
        <dbReference type="ARBA" id="ARBA00022679"/>
    </source>
</evidence>
<dbReference type="GO" id="GO:0030488">
    <property type="term" value="P:tRNA methylation"/>
    <property type="evidence" value="ECO:0007669"/>
    <property type="project" value="UniProtKB-UniRule"/>
</dbReference>
<dbReference type="CDD" id="cd02440">
    <property type="entry name" value="AdoMet_MTases"/>
    <property type="match status" value="1"/>
</dbReference>
<feature type="active site" evidence="9">
    <location>
        <position position="320"/>
    </location>
</feature>
<feature type="binding site" evidence="7 8">
    <location>
        <position position="214"/>
    </location>
    <ligand>
        <name>S-adenosyl-L-methionine</name>
        <dbReference type="ChEBI" id="CHEBI:59789"/>
    </ligand>
</feature>
<comment type="similarity">
    <text evidence="7">Belongs to the class I-like SAM-binding methyltransferase superfamily. RNA M5U methyltransferase family. TrmA subfamily.</text>
</comment>
<dbReference type="InterPro" id="IPR010280">
    <property type="entry name" value="U5_MeTrfase_fam"/>
</dbReference>
<feature type="binding site" evidence="7 8">
    <location>
        <position position="235"/>
    </location>
    <ligand>
        <name>S-adenosyl-L-methionine</name>
        <dbReference type="ChEBI" id="CHEBI:59789"/>
    </ligand>
</feature>
<dbReference type="PANTHER" id="PTHR47790">
    <property type="entry name" value="TRNA/TMRNA (URACIL-C(5))-METHYLTRANSFERASE"/>
    <property type="match status" value="1"/>
</dbReference>